<evidence type="ECO:0000313" key="4">
    <source>
        <dbReference type="EMBL" id="PAN11587.1"/>
    </source>
</evidence>
<dbReference type="EMBL" id="CM008047">
    <property type="protein sequence ID" value="PAN11587.1"/>
    <property type="molecule type" value="Genomic_DNA"/>
</dbReference>
<dbReference type="PANTHER" id="PTHR31245">
    <property type="entry name" value="UBIQUITIN SYSTEM COMPONENT CUE PROTEIN"/>
    <property type="match status" value="1"/>
</dbReference>
<name>A0A2S3GYV1_9POAL</name>
<proteinExistence type="predicted"/>
<evidence type="ECO:0000259" key="3">
    <source>
        <dbReference type="Pfam" id="PF02845"/>
    </source>
</evidence>
<keyword evidence="1" id="KW-0175">Coiled coil</keyword>
<evidence type="ECO:0000256" key="2">
    <source>
        <dbReference type="SAM" id="MobiDB-lite"/>
    </source>
</evidence>
<dbReference type="Gramene" id="PAN11587">
    <property type="protein sequence ID" value="PAN11587"/>
    <property type="gene ID" value="PAHAL_2G188100"/>
</dbReference>
<feature type="coiled-coil region" evidence="1">
    <location>
        <begin position="223"/>
        <end position="254"/>
    </location>
</feature>
<dbReference type="Pfam" id="PF02845">
    <property type="entry name" value="CUE"/>
    <property type="match status" value="1"/>
</dbReference>
<accession>A0A2S3GYV1</accession>
<dbReference type="AlphaFoldDB" id="A0A2S3GYV1"/>
<reference evidence="4" key="1">
    <citation type="submission" date="2018-04" db="EMBL/GenBank/DDBJ databases">
        <title>WGS assembly of Panicum hallii.</title>
        <authorList>
            <person name="Lovell J."/>
            <person name="Jenkins J."/>
            <person name="Lowry D."/>
            <person name="Mamidi S."/>
            <person name="Sreedasyam A."/>
            <person name="Weng X."/>
            <person name="Barry K."/>
            <person name="Bonette J."/>
            <person name="Campitelli B."/>
            <person name="Daum C."/>
            <person name="Gordon S."/>
            <person name="Gould B."/>
            <person name="Lipzen A."/>
            <person name="Macqueen A."/>
            <person name="Palacio-Mejia J."/>
            <person name="Plott C."/>
            <person name="Shakirov E."/>
            <person name="Shu S."/>
            <person name="Yoshinaga Y."/>
            <person name="Zane M."/>
            <person name="Rokhsar D."/>
            <person name="Grimwood J."/>
            <person name="Schmutz J."/>
            <person name="Juenger T."/>
        </authorList>
    </citation>
    <scope>NUCLEOTIDE SEQUENCE [LARGE SCALE GENOMIC DNA]</scope>
    <source>
        <strain evidence="4">FIL2</strain>
    </source>
</reference>
<dbReference type="InterPro" id="IPR009060">
    <property type="entry name" value="UBA-like_sf"/>
</dbReference>
<dbReference type="SUPFAM" id="SSF46934">
    <property type="entry name" value="UBA-like"/>
    <property type="match status" value="1"/>
</dbReference>
<dbReference type="PANTHER" id="PTHR31245:SF20">
    <property type="entry name" value="F18B13.13 PROTEIN"/>
    <property type="match status" value="1"/>
</dbReference>
<gene>
    <name evidence="4" type="ORF">PAHAL_2G188100</name>
</gene>
<dbReference type="CDD" id="cd14279">
    <property type="entry name" value="CUE"/>
    <property type="match status" value="1"/>
</dbReference>
<dbReference type="Proteomes" id="UP000243499">
    <property type="component" value="Chromosome 2"/>
</dbReference>
<feature type="region of interest" description="Disordered" evidence="2">
    <location>
        <begin position="13"/>
        <end position="53"/>
    </location>
</feature>
<evidence type="ECO:0000256" key="1">
    <source>
        <dbReference type="SAM" id="Coils"/>
    </source>
</evidence>
<organism evidence="4">
    <name type="scientific">Panicum hallii</name>
    <dbReference type="NCBI Taxonomy" id="206008"/>
    <lineage>
        <taxon>Eukaryota</taxon>
        <taxon>Viridiplantae</taxon>
        <taxon>Streptophyta</taxon>
        <taxon>Embryophyta</taxon>
        <taxon>Tracheophyta</taxon>
        <taxon>Spermatophyta</taxon>
        <taxon>Magnoliopsida</taxon>
        <taxon>Liliopsida</taxon>
        <taxon>Poales</taxon>
        <taxon>Poaceae</taxon>
        <taxon>PACMAD clade</taxon>
        <taxon>Panicoideae</taxon>
        <taxon>Panicodae</taxon>
        <taxon>Paniceae</taxon>
        <taxon>Panicinae</taxon>
        <taxon>Panicum</taxon>
        <taxon>Panicum sect. Panicum</taxon>
    </lineage>
</organism>
<feature type="domain" description="CUE" evidence="3">
    <location>
        <begin position="60"/>
        <end position="92"/>
    </location>
</feature>
<dbReference type="GO" id="GO:0043130">
    <property type="term" value="F:ubiquitin binding"/>
    <property type="evidence" value="ECO:0007669"/>
    <property type="project" value="InterPro"/>
</dbReference>
<protein>
    <recommendedName>
        <fullName evidence="3">CUE domain-containing protein</fullName>
    </recommendedName>
</protein>
<sequence length="280" mass="30846">MSAAVCGKRAASFFEEQQHSPHAGTPPPSKRARFRAGGGSGSPSPPRARGGDPGLVAAIRVRFPSVSLEFIEKALEECGNDFDLATKYLLNLPAQSAKCDAAPGYQPPNGMTTEDQVPAEGILVDNEVAAPVDSVPWADNLPSSSIQWSEILVNEMLSASNTDDAKARASRVLEVFERAMTSRIGAEAHQSFQKENSIYKEQFEAAIRESTILKKAFAIQHERQKEQDERSQELQQLKQLVVQYQEQVRSLEVNNYALSMHLRQAQQGSSIPGHFHRDIF</sequence>
<dbReference type="InterPro" id="IPR003892">
    <property type="entry name" value="CUE"/>
</dbReference>